<evidence type="ECO:0000256" key="2">
    <source>
        <dbReference type="PIRSR" id="PIRSR005962-1"/>
    </source>
</evidence>
<proteinExistence type="predicted"/>
<sequence length="382" mass="39556">MFDNHHTEAARRAGAILADLLPGDRIGSVVFAAFEEARTAAFVARELAAAGLAVRTGIGRTGVVGTLVRGGGPSVGLRADMDALPVAETTGLPYASRTPGVMHACGHHGHVAMLLGAPRHLAARGDLRGTVHFIFQPAEACEGGGRAMVEDGLFRDFPYASVWGLHSWPGMPLGAFGTRAGAIMASLDTFEIRVRGAGTQAAMPERGIDPFVPASETVLALQTVVNRRIAAFAPAVVSVTQVHGGDAWNMIPDDVVIHGTVRCLARGVASTHGAGAEVAVNPGYSATVNECAAAPVALAAARRVEAIRSVDPEVTPSMASEDFAYMLQACPGAYAWLGVDGKTPSRPLHNAGFDFNDDALPIGAAYRVTLADEALGAARRAA</sequence>
<feature type="domain" description="Peptidase M20 dimerisation" evidence="3">
    <location>
        <begin position="188"/>
        <end position="262"/>
    </location>
</feature>
<evidence type="ECO:0000259" key="3">
    <source>
        <dbReference type="Pfam" id="PF07687"/>
    </source>
</evidence>
<evidence type="ECO:0000256" key="1">
    <source>
        <dbReference type="ARBA" id="ARBA00022801"/>
    </source>
</evidence>
<dbReference type="PIRSF" id="PIRSF005962">
    <property type="entry name" value="Pept_M20D_amidohydro"/>
    <property type="match status" value="1"/>
</dbReference>
<dbReference type="SUPFAM" id="SSF53187">
    <property type="entry name" value="Zn-dependent exopeptidases"/>
    <property type="match status" value="1"/>
</dbReference>
<protein>
    <submittedName>
        <fullName evidence="4">Amidohydrolase</fullName>
    </submittedName>
</protein>
<dbReference type="RefSeq" id="WP_150966425.1">
    <property type="nucleotide sequence ID" value="NZ_VZZJ01000035.1"/>
</dbReference>
<dbReference type="GO" id="GO:0046872">
    <property type="term" value="F:metal ion binding"/>
    <property type="evidence" value="ECO:0007669"/>
    <property type="project" value="UniProtKB-KW"/>
</dbReference>
<organism evidence="4 5">
    <name type="scientific">Methylobacterium planeticum</name>
    <dbReference type="NCBI Taxonomy" id="2615211"/>
    <lineage>
        <taxon>Bacteria</taxon>
        <taxon>Pseudomonadati</taxon>
        <taxon>Pseudomonadota</taxon>
        <taxon>Alphaproteobacteria</taxon>
        <taxon>Hyphomicrobiales</taxon>
        <taxon>Methylobacteriaceae</taxon>
        <taxon>Methylobacterium</taxon>
    </lineage>
</organism>
<accession>A0A6N6MJY6</accession>
<comment type="cofactor">
    <cofactor evidence="2">
        <name>Mn(2+)</name>
        <dbReference type="ChEBI" id="CHEBI:29035"/>
    </cofactor>
    <text evidence="2">The Mn(2+) ion enhances activity.</text>
</comment>
<feature type="binding site" evidence="2">
    <location>
        <position position="166"/>
    </location>
    <ligand>
        <name>Mn(2+)</name>
        <dbReference type="ChEBI" id="CHEBI:29035"/>
        <label>2</label>
    </ligand>
</feature>
<dbReference type="SUPFAM" id="SSF55031">
    <property type="entry name" value="Bacterial exopeptidase dimerisation domain"/>
    <property type="match status" value="1"/>
</dbReference>
<name>A0A6N6MJY6_9HYPH</name>
<keyword evidence="5" id="KW-1185">Reference proteome</keyword>
<feature type="binding site" evidence="2">
    <location>
        <position position="107"/>
    </location>
    <ligand>
        <name>Mn(2+)</name>
        <dbReference type="ChEBI" id="CHEBI:29035"/>
        <label>2</label>
    </ligand>
</feature>
<keyword evidence="1 4" id="KW-0378">Hydrolase</keyword>
<comment type="caution">
    <text evidence="4">The sequence shown here is derived from an EMBL/GenBank/DDBJ whole genome shotgun (WGS) entry which is preliminary data.</text>
</comment>
<evidence type="ECO:0000313" key="5">
    <source>
        <dbReference type="Proteomes" id="UP000441523"/>
    </source>
</evidence>
<keyword evidence="2" id="KW-0464">Manganese</keyword>
<evidence type="ECO:0000313" key="4">
    <source>
        <dbReference type="EMBL" id="KAB1069884.1"/>
    </source>
</evidence>
<dbReference type="InterPro" id="IPR011650">
    <property type="entry name" value="Peptidase_M20_dimer"/>
</dbReference>
<dbReference type="PANTHER" id="PTHR11014">
    <property type="entry name" value="PEPTIDASE M20 FAMILY MEMBER"/>
    <property type="match status" value="1"/>
</dbReference>
<dbReference type="InterPro" id="IPR017439">
    <property type="entry name" value="Amidohydrolase"/>
</dbReference>
<dbReference type="Pfam" id="PF01546">
    <property type="entry name" value="Peptidase_M20"/>
    <property type="match status" value="1"/>
</dbReference>
<dbReference type="Proteomes" id="UP000441523">
    <property type="component" value="Unassembled WGS sequence"/>
</dbReference>
<feature type="binding site" evidence="2">
    <location>
        <position position="349"/>
    </location>
    <ligand>
        <name>Mn(2+)</name>
        <dbReference type="ChEBI" id="CHEBI:29035"/>
        <label>2</label>
    </ligand>
</feature>
<dbReference type="Gene3D" id="3.40.630.10">
    <property type="entry name" value="Zn peptidases"/>
    <property type="match status" value="1"/>
</dbReference>
<dbReference type="GO" id="GO:0016787">
    <property type="term" value="F:hydrolase activity"/>
    <property type="evidence" value="ECO:0007669"/>
    <property type="project" value="UniProtKB-KW"/>
</dbReference>
<dbReference type="AlphaFoldDB" id="A0A6N6MJY6"/>
<reference evidence="4 5" key="1">
    <citation type="submission" date="2019-09" db="EMBL/GenBank/DDBJ databases">
        <title>YIM 132548 draft genome.</title>
        <authorList>
            <person name="Jiang L."/>
        </authorList>
    </citation>
    <scope>NUCLEOTIDE SEQUENCE [LARGE SCALE GENOMIC DNA]</scope>
    <source>
        <strain evidence="4 5">YIM 132548</strain>
    </source>
</reference>
<dbReference type="InterPro" id="IPR036264">
    <property type="entry name" value="Bact_exopeptidase_dim_dom"/>
</dbReference>
<dbReference type="EMBL" id="VZZJ01000035">
    <property type="protein sequence ID" value="KAB1069884.1"/>
    <property type="molecule type" value="Genomic_DNA"/>
</dbReference>
<dbReference type="Gene3D" id="3.30.70.360">
    <property type="match status" value="1"/>
</dbReference>
<keyword evidence="2" id="KW-0479">Metal-binding</keyword>
<dbReference type="PANTHER" id="PTHR11014:SF63">
    <property type="entry name" value="METALLOPEPTIDASE, PUTATIVE (AFU_ORTHOLOGUE AFUA_6G09600)-RELATED"/>
    <property type="match status" value="1"/>
</dbReference>
<gene>
    <name evidence="4" type="ORF">F6X51_24540</name>
</gene>
<feature type="binding site" evidence="2">
    <location>
        <position position="105"/>
    </location>
    <ligand>
        <name>Mn(2+)</name>
        <dbReference type="ChEBI" id="CHEBI:29035"/>
        <label>2</label>
    </ligand>
</feature>
<dbReference type="InterPro" id="IPR002933">
    <property type="entry name" value="Peptidase_M20"/>
</dbReference>
<dbReference type="NCBIfam" id="TIGR01891">
    <property type="entry name" value="amidohydrolases"/>
    <property type="match status" value="1"/>
</dbReference>
<dbReference type="Pfam" id="PF07687">
    <property type="entry name" value="M20_dimer"/>
    <property type="match status" value="1"/>
</dbReference>